<dbReference type="Proteomes" id="UP000222054">
    <property type="component" value="Unassembled WGS sequence"/>
</dbReference>
<gene>
    <name evidence="1" type="ORF">CN958_23850</name>
</gene>
<dbReference type="EMBL" id="NUHO01000108">
    <property type="protein sequence ID" value="PGM89608.1"/>
    <property type="molecule type" value="Genomic_DNA"/>
</dbReference>
<evidence type="ECO:0000313" key="1">
    <source>
        <dbReference type="EMBL" id="PGM89608.1"/>
    </source>
</evidence>
<evidence type="ECO:0000313" key="2">
    <source>
        <dbReference type="Proteomes" id="UP000222054"/>
    </source>
</evidence>
<reference evidence="1 2" key="1">
    <citation type="submission" date="2017-09" db="EMBL/GenBank/DDBJ databases">
        <title>Large-scale bioinformatics analysis of Bacillus genomes uncovers conserved roles of natural products in bacterial physiology.</title>
        <authorList>
            <consortium name="Agbiome Team Llc"/>
            <person name="Bleich R.M."/>
            <person name="Grubbs K.J."/>
            <person name="Santa Maria K.C."/>
            <person name="Allen S.E."/>
            <person name="Farag S."/>
            <person name="Shank E.A."/>
            <person name="Bowers A."/>
        </authorList>
    </citation>
    <scope>NUCLEOTIDE SEQUENCE [LARGE SCALE GENOMIC DNA]</scope>
    <source>
        <strain evidence="1 2">AFS053130</strain>
    </source>
</reference>
<dbReference type="AlphaFoldDB" id="A0A2B9DAA6"/>
<organism evidence="1 2">
    <name type="scientific">Bacillus cereus</name>
    <dbReference type="NCBI Taxonomy" id="1396"/>
    <lineage>
        <taxon>Bacteria</taxon>
        <taxon>Bacillati</taxon>
        <taxon>Bacillota</taxon>
        <taxon>Bacilli</taxon>
        <taxon>Bacillales</taxon>
        <taxon>Bacillaceae</taxon>
        <taxon>Bacillus</taxon>
        <taxon>Bacillus cereus group</taxon>
    </lineage>
</organism>
<sequence>MGKFQQKLSQGAIPINQQDKNGIGLRQFDEVHYQEGTYIIIWHPIEESFVGSSATGKYVSFSDLVNVEYVRNLKAEGTRETHRFCCKD</sequence>
<protein>
    <submittedName>
        <fullName evidence="1">Uncharacterized protein</fullName>
    </submittedName>
</protein>
<proteinExistence type="predicted"/>
<name>A0A2B9DAA6_BACCE</name>
<comment type="caution">
    <text evidence="1">The sequence shown here is derived from an EMBL/GenBank/DDBJ whole genome shotgun (WGS) entry which is preliminary data.</text>
</comment>
<accession>A0A2B9DAA6</accession>